<dbReference type="Proteomes" id="UP001159363">
    <property type="component" value="Chromosome 4"/>
</dbReference>
<dbReference type="EMBL" id="JARBHB010000005">
    <property type="protein sequence ID" value="KAJ8884023.1"/>
    <property type="molecule type" value="Genomic_DNA"/>
</dbReference>
<reference evidence="1 2" key="1">
    <citation type="submission" date="2023-02" db="EMBL/GenBank/DDBJ databases">
        <title>LHISI_Scaffold_Assembly.</title>
        <authorList>
            <person name="Stuart O.P."/>
            <person name="Cleave R."/>
            <person name="Magrath M.J.L."/>
            <person name="Mikheyev A.S."/>
        </authorList>
    </citation>
    <scope>NUCLEOTIDE SEQUENCE [LARGE SCALE GENOMIC DNA]</scope>
    <source>
        <strain evidence="1">Daus_M_001</strain>
        <tissue evidence="1">Leg muscle</tissue>
    </source>
</reference>
<dbReference type="InterPro" id="IPR012337">
    <property type="entry name" value="RNaseH-like_sf"/>
</dbReference>
<keyword evidence="2" id="KW-1185">Reference proteome</keyword>
<comment type="caution">
    <text evidence="1">The sequence shown here is derived from an EMBL/GenBank/DDBJ whole genome shotgun (WGS) entry which is preliminary data.</text>
</comment>
<organism evidence="1 2">
    <name type="scientific">Dryococelus australis</name>
    <dbReference type="NCBI Taxonomy" id="614101"/>
    <lineage>
        <taxon>Eukaryota</taxon>
        <taxon>Metazoa</taxon>
        <taxon>Ecdysozoa</taxon>
        <taxon>Arthropoda</taxon>
        <taxon>Hexapoda</taxon>
        <taxon>Insecta</taxon>
        <taxon>Pterygota</taxon>
        <taxon>Neoptera</taxon>
        <taxon>Polyneoptera</taxon>
        <taxon>Phasmatodea</taxon>
        <taxon>Verophasmatodea</taxon>
        <taxon>Anareolatae</taxon>
        <taxon>Phasmatidae</taxon>
        <taxon>Eurycanthinae</taxon>
        <taxon>Dryococelus</taxon>
    </lineage>
</organism>
<dbReference type="SUPFAM" id="SSF53098">
    <property type="entry name" value="Ribonuclease H-like"/>
    <property type="match status" value="1"/>
</dbReference>
<sequence>MDFNVSLKKYEVAYPQVNKIASFTKKVFLKAPYRVLHYRELLPNVALRPEPVLTRWSTGLEAVSFYSEHFQGIKSVVKLFPGELAVSVREVQIEFNEPKIECAMAYIQNNFSFIAASIRKLETVGLSLRIVFDVVEECKGKLSDVRGDIRPKVLNEFEAVLAINPGYKIVVSIFKNLVGEEENFPVDISPGKYHLLKFAPATSCGVERSFSAFKNITSDRRLSRPQKI</sequence>
<name>A0ABQ9HI68_9NEOP</name>
<protein>
    <submittedName>
        <fullName evidence="1">Uncharacterized protein</fullName>
    </submittedName>
</protein>
<accession>A0ABQ9HI68</accession>
<evidence type="ECO:0000313" key="1">
    <source>
        <dbReference type="EMBL" id="KAJ8884023.1"/>
    </source>
</evidence>
<proteinExistence type="predicted"/>
<gene>
    <name evidence="1" type="ORF">PR048_015880</name>
</gene>
<evidence type="ECO:0000313" key="2">
    <source>
        <dbReference type="Proteomes" id="UP001159363"/>
    </source>
</evidence>